<dbReference type="EMBL" id="CAEZZR010000043">
    <property type="protein sequence ID" value="CAB4771893.1"/>
    <property type="molecule type" value="Genomic_DNA"/>
</dbReference>
<protein>
    <submittedName>
        <fullName evidence="6">Unannotated protein</fullName>
    </submittedName>
</protein>
<reference evidence="6" key="1">
    <citation type="submission" date="2020-05" db="EMBL/GenBank/DDBJ databases">
        <authorList>
            <person name="Chiriac C."/>
            <person name="Salcher M."/>
            <person name="Ghai R."/>
            <person name="Kavagutti S V."/>
        </authorList>
    </citation>
    <scope>NUCLEOTIDE SEQUENCE</scope>
</reference>
<evidence type="ECO:0000313" key="6">
    <source>
        <dbReference type="EMBL" id="CAB4980893.1"/>
    </source>
</evidence>
<name>A0A6J7MR63_9ZZZZ</name>
<dbReference type="EMBL" id="CAFBOJ010000069">
    <property type="protein sequence ID" value="CAB4980893.1"/>
    <property type="molecule type" value="Genomic_DNA"/>
</dbReference>
<evidence type="ECO:0000313" key="7">
    <source>
        <dbReference type="EMBL" id="CAB5046283.1"/>
    </source>
</evidence>
<accession>A0A6J7MR63</accession>
<dbReference type="AlphaFoldDB" id="A0A6J7MR63"/>
<dbReference type="EMBL" id="CAFBQK010000008">
    <property type="protein sequence ID" value="CAB5046283.1"/>
    <property type="molecule type" value="Genomic_DNA"/>
</dbReference>
<dbReference type="EMBL" id="CAEZWO010000031">
    <property type="protein sequence ID" value="CAB4656279.1"/>
    <property type="molecule type" value="Genomic_DNA"/>
</dbReference>
<sequence>MIRKVLTASIIGFMFTSLLVASPAGAATITNGVACPKSGASKKVGTNVYKCTKNPTVKNAKLTWVWSGCLEANTIYTTSLATVKTLTDSLAKNFADTKKSGNDLAAGIVVSINKILAYRGTADYVSGDVVWVTSGYYVANAPVARDLKGTNSPTELNTGAAGSTALWVKFVPTGPSLINSALDLVPSPDVAIAARTADIANWTANIAKLNADATKVRALPQSAKNTSSLNSIAVTIKQFTSGITAASSQITTLKANVATIKRLASAQTTLTLVQANIAGAKQDVASNLSIRSQACKKGV</sequence>
<dbReference type="EMBL" id="CAFBRB010000025">
    <property type="protein sequence ID" value="CAB5072977.1"/>
    <property type="molecule type" value="Genomic_DNA"/>
</dbReference>
<dbReference type="EMBL" id="CAFAZX010000005">
    <property type="protein sequence ID" value="CAB4840034.1"/>
    <property type="molecule type" value="Genomic_DNA"/>
</dbReference>
<evidence type="ECO:0000313" key="8">
    <source>
        <dbReference type="EMBL" id="CAB5072977.1"/>
    </source>
</evidence>
<dbReference type="EMBL" id="CAFABI010000024">
    <property type="protein sequence ID" value="CAB4823313.1"/>
    <property type="molecule type" value="Genomic_DNA"/>
</dbReference>
<evidence type="ECO:0000313" key="4">
    <source>
        <dbReference type="EMBL" id="CAB4823313.1"/>
    </source>
</evidence>
<evidence type="ECO:0000313" key="2">
    <source>
        <dbReference type="EMBL" id="CAB4706625.1"/>
    </source>
</evidence>
<evidence type="ECO:0000313" key="1">
    <source>
        <dbReference type="EMBL" id="CAB4656279.1"/>
    </source>
</evidence>
<evidence type="ECO:0000313" key="5">
    <source>
        <dbReference type="EMBL" id="CAB4840034.1"/>
    </source>
</evidence>
<proteinExistence type="predicted"/>
<dbReference type="EMBL" id="CAEZYB010000074">
    <property type="protein sequence ID" value="CAB4706625.1"/>
    <property type="molecule type" value="Genomic_DNA"/>
</dbReference>
<organism evidence="6">
    <name type="scientific">freshwater metagenome</name>
    <dbReference type="NCBI Taxonomy" id="449393"/>
    <lineage>
        <taxon>unclassified sequences</taxon>
        <taxon>metagenomes</taxon>
        <taxon>ecological metagenomes</taxon>
    </lineage>
</organism>
<gene>
    <name evidence="1" type="ORF">UFOPK2254_00450</name>
    <name evidence="2" type="ORF">UFOPK2646_00740</name>
    <name evidence="3" type="ORF">UFOPK2907_00599</name>
    <name evidence="4" type="ORF">UFOPK3197_00342</name>
    <name evidence="5" type="ORF">UFOPK3241_00187</name>
    <name evidence="6" type="ORF">UFOPK3937_00727</name>
    <name evidence="7" type="ORF">UFOPK4265_00130</name>
    <name evidence="8" type="ORF">UFOPK4401_00385</name>
</gene>
<evidence type="ECO:0000313" key="3">
    <source>
        <dbReference type="EMBL" id="CAB4771893.1"/>
    </source>
</evidence>